<dbReference type="EMBL" id="FNPC01000005">
    <property type="protein sequence ID" value="SDY41550.1"/>
    <property type="molecule type" value="Genomic_DNA"/>
</dbReference>
<dbReference type="RefSeq" id="WP_092732682.1">
    <property type="nucleotide sequence ID" value="NZ_FNPC01000005.1"/>
</dbReference>
<reference evidence="2" key="1">
    <citation type="submission" date="2016-10" db="EMBL/GenBank/DDBJ databases">
        <authorList>
            <person name="Varghese N."/>
            <person name="Submissions S."/>
        </authorList>
    </citation>
    <scope>NUCLEOTIDE SEQUENCE [LARGE SCALE GENOMIC DNA]</scope>
    <source>
        <strain evidence="2">DC30,IBRC 10041,KCTC 4046</strain>
    </source>
</reference>
<sequence>MSFEKDDVVVLSDKHSEYDGEVGTITQKMDTMFGDATYTVSFEDGQETGVPADALEAADEEAVDADDAAADADEE</sequence>
<proteinExistence type="predicted"/>
<gene>
    <name evidence="1" type="ORF">SAMN05216564_10586</name>
</gene>
<dbReference type="OrthoDB" id="241713at2157"/>
<name>A0A1H3JNI1_9EURY</name>
<evidence type="ECO:0000313" key="1">
    <source>
        <dbReference type="EMBL" id="SDY41550.1"/>
    </source>
</evidence>
<keyword evidence="2" id="KW-1185">Reference proteome</keyword>
<evidence type="ECO:0000313" key="2">
    <source>
        <dbReference type="Proteomes" id="UP000199079"/>
    </source>
</evidence>
<dbReference type="Proteomes" id="UP000199079">
    <property type="component" value="Unassembled WGS sequence"/>
</dbReference>
<dbReference type="AlphaFoldDB" id="A0A1H3JNI1"/>
<organism evidence="1 2">
    <name type="scientific">Halopenitus persicus</name>
    <dbReference type="NCBI Taxonomy" id="1048396"/>
    <lineage>
        <taxon>Archaea</taxon>
        <taxon>Methanobacteriati</taxon>
        <taxon>Methanobacteriota</taxon>
        <taxon>Stenosarchaea group</taxon>
        <taxon>Halobacteria</taxon>
        <taxon>Halobacteriales</taxon>
        <taxon>Haloferacaceae</taxon>
        <taxon>Halopenitus</taxon>
    </lineage>
</organism>
<evidence type="ECO:0008006" key="3">
    <source>
        <dbReference type="Google" id="ProtNLM"/>
    </source>
</evidence>
<protein>
    <recommendedName>
        <fullName evidence="3">DUF1918 domain-containing protein</fullName>
    </recommendedName>
</protein>
<accession>A0A1H3JNI1</accession>